<dbReference type="InterPro" id="IPR024079">
    <property type="entry name" value="MetalloPept_cat_dom_sf"/>
</dbReference>
<dbReference type="SUPFAM" id="SSF55486">
    <property type="entry name" value="Metalloproteases ('zincins'), catalytic domain"/>
    <property type="match status" value="1"/>
</dbReference>
<dbReference type="AlphaFoldDB" id="A0A916JD55"/>
<organism evidence="2 3">
    <name type="scientific">Dyadobacter helix</name>
    <dbReference type="NCBI Taxonomy" id="2822344"/>
    <lineage>
        <taxon>Bacteria</taxon>
        <taxon>Pseudomonadati</taxon>
        <taxon>Bacteroidota</taxon>
        <taxon>Cytophagia</taxon>
        <taxon>Cytophagales</taxon>
        <taxon>Spirosomataceae</taxon>
        <taxon>Dyadobacter</taxon>
    </lineage>
</organism>
<evidence type="ECO:0000313" key="2">
    <source>
        <dbReference type="EMBL" id="CAG5000526.1"/>
    </source>
</evidence>
<evidence type="ECO:0000313" key="3">
    <source>
        <dbReference type="Proteomes" id="UP000680038"/>
    </source>
</evidence>
<reference evidence="2" key="1">
    <citation type="submission" date="2021-04" db="EMBL/GenBank/DDBJ databases">
        <authorList>
            <person name="Rodrigo-Torres L."/>
            <person name="Arahal R. D."/>
            <person name="Lucena T."/>
        </authorList>
    </citation>
    <scope>NUCLEOTIDE SEQUENCE</scope>
    <source>
        <strain evidence="2">CECT 9275</strain>
    </source>
</reference>
<evidence type="ECO:0000256" key="1">
    <source>
        <dbReference type="SAM" id="MobiDB-lite"/>
    </source>
</evidence>
<dbReference type="Gene3D" id="3.40.390.10">
    <property type="entry name" value="Collagenase (Catalytic Domain)"/>
    <property type="match status" value="1"/>
</dbReference>
<comment type="caution">
    <text evidence="2">The sequence shown here is derived from an EMBL/GenBank/DDBJ whole genome shotgun (WGS) entry which is preliminary data.</text>
</comment>
<proteinExistence type="predicted"/>
<feature type="compositionally biased region" description="Low complexity" evidence="1">
    <location>
        <begin position="330"/>
        <end position="345"/>
    </location>
</feature>
<gene>
    <name evidence="2" type="ORF">DYBT9275_02481</name>
</gene>
<protein>
    <submittedName>
        <fullName evidence="2">Uncharacterized protein</fullName>
    </submittedName>
</protein>
<dbReference type="EMBL" id="CAJRAF010000002">
    <property type="protein sequence ID" value="CAG5000526.1"/>
    <property type="molecule type" value="Genomic_DNA"/>
</dbReference>
<dbReference type="RefSeq" id="WP_215239112.1">
    <property type="nucleotide sequence ID" value="NZ_CAJRAF010000002.1"/>
</dbReference>
<accession>A0A916JD55</accession>
<name>A0A916JD55_9BACT</name>
<sequence length="354" mass="39345">MKLLLFINCLLIYAGESYCNGMAGFTFSGAAEEHRFVVHVTPTPYTPILVARAKWGSQTAETFRTLKFLPVTGSNAIYELKITLSEYNSISKMTVFSGENASREIRKTDADGNLTEVTLFSPIVVPVSASFGQGSISSRFNEAVVQTDIDFTNAILEERRMGIRLQLDSNIKIVDYAILDLENRTLSLDAFFCGRDRKERLESNYGYDTTRLNIYYTDFTSAASFRAYMGYSCMCVFRLPLKNAITINQSRTLRTLAHEVGHFLDLNHVYNSVGVNNSASLMFYRESRAPNVTPMLSVGEAFQANFSNTSGLFDVVPALNPDRDIVVYPGASSRGTSSSTRETASYPATMMNVP</sequence>
<keyword evidence="3" id="KW-1185">Reference proteome</keyword>
<dbReference type="GO" id="GO:0008237">
    <property type="term" value="F:metallopeptidase activity"/>
    <property type="evidence" value="ECO:0007669"/>
    <property type="project" value="InterPro"/>
</dbReference>
<dbReference type="Proteomes" id="UP000680038">
    <property type="component" value="Unassembled WGS sequence"/>
</dbReference>
<feature type="region of interest" description="Disordered" evidence="1">
    <location>
        <begin position="330"/>
        <end position="354"/>
    </location>
</feature>